<evidence type="ECO:0000256" key="3">
    <source>
        <dbReference type="ARBA" id="ARBA00023237"/>
    </source>
</evidence>
<dbReference type="PANTHER" id="PTHR40980:SF4">
    <property type="entry name" value="TONB-DEPENDENT RECEPTOR-LIKE BETA-BARREL DOMAIN-CONTAINING PROTEIN"/>
    <property type="match status" value="1"/>
</dbReference>
<keyword evidence="6" id="KW-0675">Receptor</keyword>
<gene>
    <name evidence="6" type="ORF">C7S20_09250</name>
</gene>
<protein>
    <submittedName>
        <fullName evidence="6">TonB-dependent receptor</fullName>
    </submittedName>
</protein>
<dbReference type="EMBL" id="CP028136">
    <property type="protein sequence ID" value="AVR45441.1"/>
    <property type="molecule type" value="Genomic_DNA"/>
</dbReference>
<evidence type="ECO:0000256" key="1">
    <source>
        <dbReference type="ARBA" id="ARBA00004442"/>
    </source>
</evidence>
<name>A0A2R3Z598_9FLAO</name>
<dbReference type="InterPro" id="IPR012910">
    <property type="entry name" value="Plug_dom"/>
</dbReference>
<feature type="domain" description="TonB-dependent receptor plug" evidence="4">
    <location>
        <begin position="147"/>
        <end position="225"/>
    </location>
</feature>
<evidence type="ECO:0000313" key="7">
    <source>
        <dbReference type="Proteomes" id="UP000241507"/>
    </source>
</evidence>
<sequence length="810" mass="91495">MKLYLKINLFILSFLLSQFVLAQEGILKGSLLDQEEVTVPFATVAVMQLPDSTVVTGSTTDINGNFKIKAPDPGDYFLRFSAIGYSSTFSSRFKVESSNFSRDFGAIIIKEESTMLNEVMIETWRPKVEMKGGNLNVRVEGTALAAGSSAYEVLSRAPGVLVDQDGNFKLNGKNGVSIMIDGRLTYLSSAELKTLLEGMSAENIESIEVITNPSAKYDAEGSAGILNIHLKKNTLNGLNGSVYAGYEYNQIIGYNAGANLSYKKGKWNSFFNFDLRRSGRYRDQYMTRGFVVDDEPSAFLAQNARDSRQKITPSLRAGTDFAIDENNTIGIMADLSYQDLNNDWNSIGYINDYVNDQNTDIIALNNIQEKFGKGRLNVHYQGKLDTLGSILTANVDYVTLSQESNSSFDNHYSLRQTDEQHSELLFSSSISDYEIFSGRLDLSLPLSKSSQLEMGLKASDVVSDSDLNFYIDEEGGKVLDPSRSNQFRYEENIYAAYASFNSQLNETWNITAGLRMEETVAKGVSLTMNETKERDYLEFFPNLSIEQKVSDDYKINYSFNRRILRPDYERLNPFIFYIDPYTYVSGNPDLKPQINNSFQITQTFFKKYNLMLGYDIADNFIGEVPIQDPETNETAFAIRNSDSYKSLTATLVAPFQIIPEWDMTNTVVLSDQRYNISVSDTQVENKQFFYMFQSTQRLNLPLDLSVELNVRYEGPVAYNLYRIESRFGMDVGIKKSFLNDRLDVSLSADDIFKTMQVTGSSNVNGNTTFVDQYMGDRTISLNLRYKLSNKKPENEIRQQDLEELNRAGGK</sequence>
<dbReference type="RefSeq" id="WP_107012219.1">
    <property type="nucleotide sequence ID" value="NZ_CP028136.1"/>
</dbReference>
<dbReference type="Proteomes" id="UP000241507">
    <property type="component" value="Chromosome"/>
</dbReference>
<keyword evidence="7" id="KW-1185">Reference proteome</keyword>
<keyword evidence="3" id="KW-0998">Cell outer membrane</keyword>
<organism evidence="6 7">
    <name type="scientific">Christiangramia fulva</name>
    <dbReference type="NCBI Taxonomy" id="2126553"/>
    <lineage>
        <taxon>Bacteria</taxon>
        <taxon>Pseudomonadati</taxon>
        <taxon>Bacteroidota</taxon>
        <taxon>Flavobacteriia</taxon>
        <taxon>Flavobacteriales</taxon>
        <taxon>Flavobacteriaceae</taxon>
        <taxon>Christiangramia</taxon>
    </lineage>
</organism>
<accession>A0A2R3Z598</accession>
<dbReference type="InterPro" id="IPR036942">
    <property type="entry name" value="Beta-barrel_TonB_sf"/>
</dbReference>
<dbReference type="Pfam" id="PF13715">
    <property type="entry name" value="CarbopepD_reg_2"/>
    <property type="match status" value="1"/>
</dbReference>
<evidence type="ECO:0000259" key="4">
    <source>
        <dbReference type="Pfam" id="PF07715"/>
    </source>
</evidence>
<reference evidence="7" key="1">
    <citation type="submission" date="2018-03" db="EMBL/GenBank/DDBJ databases">
        <title>Gramella fulva sp. nov., isolated from a dry surface of tidal flat.</title>
        <authorList>
            <person name="Hwang S.H."/>
            <person name="Hwang W.M."/>
            <person name="Kang K."/>
            <person name="Ahn T.-Y."/>
        </authorList>
    </citation>
    <scope>NUCLEOTIDE SEQUENCE [LARGE SCALE GENOMIC DNA]</scope>
    <source>
        <strain evidence="7">SH35</strain>
    </source>
</reference>
<dbReference type="OrthoDB" id="8764943at2"/>
<keyword evidence="2" id="KW-0472">Membrane</keyword>
<dbReference type="KEGG" id="grs:C7S20_09250"/>
<proteinExistence type="predicted"/>
<dbReference type="AlphaFoldDB" id="A0A2R3Z598"/>
<dbReference type="SUPFAM" id="SSF49464">
    <property type="entry name" value="Carboxypeptidase regulatory domain-like"/>
    <property type="match status" value="1"/>
</dbReference>
<dbReference type="SUPFAM" id="SSF56935">
    <property type="entry name" value="Porins"/>
    <property type="match status" value="1"/>
</dbReference>
<dbReference type="PANTHER" id="PTHR40980">
    <property type="entry name" value="PLUG DOMAIN-CONTAINING PROTEIN"/>
    <property type="match status" value="1"/>
</dbReference>
<dbReference type="InterPro" id="IPR008969">
    <property type="entry name" value="CarboxyPept-like_regulatory"/>
</dbReference>
<evidence type="ECO:0000259" key="5">
    <source>
        <dbReference type="Pfam" id="PF14905"/>
    </source>
</evidence>
<dbReference type="Gene3D" id="2.40.170.20">
    <property type="entry name" value="TonB-dependent receptor, beta-barrel domain"/>
    <property type="match status" value="1"/>
</dbReference>
<dbReference type="Pfam" id="PF14905">
    <property type="entry name" value="OMP_b-brl_3"/>
    <property type="match status" value="1"/>
</dbReference>
<dbReference type="InterPro" id="IPR041700">
    <property type="entry name" value="OMP_b-brl_3"/>
</dbReference>
<feature type="domain" description="Outer membrane protein beta-barrel" evidence="5">
    <location>
        <begin position="383"/>
        <end position="785"/>
    </location>
</feature>
<dbReference type="Gene3D" id="2.170.130.10">
    <property type="entry name" value="TonB-dependent receptor, plug domain"/>
    <property type="match status" value="1"/>
</dbReference>
<comment type="subcellular location">
    <subcellularLocation>
        <location evidence="1">Cell outer membrane</location>
    </subcellularLocation>
</comment>
<dbReference type="GO" id="GO:0009279">
    <property type="term" value="C:cell outer membrane"/>
    <property type="evidence" value="ECO:0007669"/>
    <property type="project" value="UniProtKB-SubCell"/>
</dbReference>
<dbReference type="InterPro" id="IPR037066">
    <property type="entry name" value="Plug_dom_sf"/>
</dbReference>
<dbReference type="Pfam" id="PF07715">
    <property type="entry name" value="Plug"/>
    <property type="match status" value="1"/>
</dbReference>
<evidence type="ECO:0000256" key="2">
    <source>
        <dbReference type="ARBA" id="ARBA00023136"/>
    </source>
</evidence>
<evidence type="ECO:0000313" key="6">
    <source>
        <dbReference type="EMBL" id="AVR45441.1"/>
    </source>
</evidence>
<dbReference type="Gene3D" id="2.60.40.1120">
    <property type="entry name" value="Carboxypeptidase-like, regulatory domain"/>
    <property type="match status" value="1"/>
</dbReference>